<dbReference type="RefSeq" id="WP_107865346.1">
    <property type="nucleotide sequence ID" value="NZ_QAON01000005.1"/>
</dbReference>
<feature type="transmembrane region" description="Helical" evidence="1">
    <location>
        <begin position="145"/>
        <end position="162"/>
    </location>
</feature>
<feature type="transmembrane region" description="Helical" evidence="1">
    <location>
        <begin position="12"/>
        <end position="34"/>
    </location>
</feature>
<feature type="transmembrane region" description="Helical" evidence="1">
    <location>
        <begin position="169"/>
        <end position="186"/>
    </location>
</feature>
<evidence type="ECO:0000313" key="3">
    <source>
        <dbReference type="Proteomes" id="UP000244223"/>
    </source>
</evidence>
<feature type="transmembrane region" description="Helical" evidence="1">
    <location>
        <begin position="206"/>
        <end position="226"/>
    </location>
</feature>
<dbReference type="OrthoDB" id="9813854at2"/>
<organism evidence="2 3">
    <name type="scientific">Agitococcus lubricus</name>
    <dbReference type="NCBI Taxonomy" id="1077255"/>
    <lineage>
        <taxon>Bacteria</taxon>
        <taxon>Pseudomonadati</taxon>
        <taxon>Pseudomonadota</taxon>
        <taxon>Gammaproteobacteria</taxon>
        <taxon>Moraxellales</taxon>
        <taxon>Moraxellaceae</taxon>
        <taxon>Agitococcus</taxon>
    </lineage>
</organism>
<dbReference type="GO" id="GO:0042925">
    <property type="term" value="F:benzoate transmembrane transporter activity"/>
    <property type="evidence" value="ECO:0007669"/>
    <property type="project" value="InterPro"/>
</dbReference>
<keyword evidence="1" id="KW-0472">Membrane</keyword>
<dbReference type="InterPro" id="IPR004711">
    <property type="entry name" value="Benzoate_Transporter"/>
</dbReference>
<dbReference type="PANTHER" id="PTHR30199">
    <property type="entry name" value="MFS FAMILY TRANSPORTER, PREDICTED SUBSTRATE BENZOATE"/>
    <property type="match status" value="1"/>
</dbReference>
<dbReference type="EMBL" id="QAON01000005">
    <property type="protein sequence ID" value="PTQ89831.1"/>
    <property type="molecule type" value="Genomic_DNA"/>
</dbReference>
<feature type="transmembrane region" description="Helical" evidence="1">
    <location>
        <begin position="320"/>
        <end position="342"/>
    </location>
</feature>
<proteinExistence type="predicted"/>
<evidence type="ECO:0000256" key="1">
    <source>
        <dbReference type="SAM" id="Phobius"/>
    </source>
</evidence>
<name>A0A2T5J0N6_9GAMM</name>
<feature type="transmembrane region" description="Helical" evidence="1">
    <location>
        <begin position="91"/>
        <end position="114"/>
    </location>
</feature>
<dbReference type="NCBIfam" id="TIGR00843">
    <property type="entry name" value="benE"/>
    <property type="match status" value="1"/>
</dbReference>
<gene>
    <name evidence="2" type="ORF">C8N29_105159</name>
</gene>
<dbReference type="Proteomes" id="UP000244223">
    <property type="component" value="Unassembled WGS sequence"/>
</dbReference>
<feature type="transmembrane region" description="Helical" evidence="1">
    <location>
        <begin position="46"/>
        <end position="66"/>
    </location>
</feature>
<reference evidence="2 3" key="1">
    <citation type="submission" date="2018-04" db="EMBL/GenBank/DDBJ databases">
        <title>Genomic Encyclopedia of Archaeal and Bacterial Type Strains, Phase II (KMG-II): from individual species to whole genera.</title>
        <authorList>
            <person name="Goeker M."/>
        </authorList>
    </citation>
    <scope>NUCLEOTIDE SEQUENCE [LARGE SCALE GENOMIC DNA]</scope>
    <source>
        <strain evidence="2 3">DSM 5822</strain>
    </source>
</reference>
<keyword evidence="1" id="KW-1133">Transmembrane helix</keyword>
<dbReference type="PANTHER" id="PTHR30199:SF0">
    <property type="entry name" value="INNER MEMBRANE PROTEIN YDCO"/>
    <property type="match status" value="1"/>
</dbReference>
<dbReference type="AlphaFoldDB" id="A0A2T5J0N6"/>
<feature type="transmembrane region" description="Helical" evidence="1">
    <location>
        <begin position="257"/>
        <end position="277"/>
    </location>
</feature>
<feature type="transmembrane region" description="Helical" evidence="1">
    <location>
        <begin position="233"/>
        <end position="251"/>
    </location>
</feature>
<keyword evidence="1" id="KW-0812">Transmembrane</keyword>
<feature type="transmembrane region" description="Helical" evidence="1">
    <location>
        <begin position="354"/>
        <end position="382"/>
    </location>
</feature>
<evidence type="ECO:0000313" key="2">
    <source>
        <dbReference type="EMBL" id="PTQ89831.1"/>
    </source>
</evidence>
<sequence>MSIIKDLSISAVVAGFVTVLVGFTSSGVIVFQAAQALGANAAQTSSWLWALGVGMALTSIVLSLYYRIPIVTAWSTAGAVMLIDSAQRLSLAEAIGCFMVSGALIAMTGFSGVFSRVMNKIPLALASAMLAGILLRFSLNAFAAIQTNTFLVLAMLAAYLCCRQWQARYGVLAALVVGICVAQSQQTLHWQTVSLTLTQPVAVMPVFSWSAILGVAIPLFIVTMASQNMAGVAAMRSFGFHPPLASIIGWTGIATMMFAPFGAFAISLAAITAAICLSGEAHEQKHKRYVAAICAGLFYLLMAIFADTITYVFSTLPKDLVVALAGIALLSTIGNSLAAALVQETQREAALMTFLVTASGLSLWGISAAFWGICAGVLVLAIQKLTVGR</sequence>
<dbReference type="Pfam" id="PF03594">
    <property type="entry name" value="BenE"/>
    <property type="match status" value="1"/>
</dbReference>
<keyword evidence="3" id="KW-1185">Reference proteome</keyword>
<accession>A0A2T5J0N6</accession>
<comment type="caution">
    <text evidence="2">The sequence shown here is derived from an EMBL/GenBank/DDBJ whole genome shotgun (WGS) entry which is preliminary data.</text>
</comment>
<feature type="transmembrane region" description="Helical" evidence="1">
    <location>
        <begin position="289"/>
        <end position="314"/>
    </location>
</feature>
<protein>
    <submittedName>
        <fullName evidence="2">Benzoate membrane transport protein</fullName>
    </submittedName>
</protein>
<dbReference type="GO" id="GO:0005886">
    <property type="term" value="C:plasma membrane"/>
    <property type="evidence" value="ECO:0007669"/>
    <property type="project" value="TreeGrafter"/>
</dbReference>